<dbReference type="PANTHER" id="PTHR28304">
    <property type="entry name" value="PEROXISOMAL MEMBRANE PROTEIN PEX29"/>
    <property type="match status" value="1"/>
</dbReference>
<evidence type="ECO:0000313" key="8">
    <source>
        <dbReference type="EMBL" id="KMO99960.1"/>
    </source>
</evidence>
<reference evidence="9" key="1">
    <citation type="journal article" date="2010" name="Genome Res.">
        <title>Population genomic sequencing of Coccidioides fungi reveals recent hybridization and transposon control.</title>
        <authorList>
            <person name="Neafsey D.E."/>
            <person name="Barker B.M."/>
            <person name="Sharpton T.J."/>
            <person name="Stajich J.E."/>
            <person name="Park D.J."/>
            <person name="Whiston E."/>
            <person name="Hung C.-Y."/>
            <person name="McMahan C."/>
            <person name="White J."/>
            <person name="Sykes S."/>
            <person name="Heiman D."/>
            <person name="Young S."/>
            <person name="Zeng Q."/>
            <person name="Abouelleil A."/>
            <person name="Aftuck L."/>
            <person name="Bessette D."/>
            <person name="Brown A."/>
            <person name="FitzGerald M."/>
            <person name="Lui A."/>
            <person name="Macdonald J.P."/>
            <person name="Priest M."/>
            <person name="Orbach M.J."/>
            <person name="Galgiani J.N."/>
            <person name="Kirkland T.N."/>
            <person name="Cole G.T."/>
            <person name="Birren B.W."/>
            <person name="Henn M.R."/>
            <person name="Taylor J.W."/>
            <person name="Rounsley S.D."/>
        </authorList>
    </citation>
    <scope>NUCLEOTIDE SEQUENCE [LARGE SCALE GENOMIC DNA]</scope>
    <source>
        <strain evidence="9">RMSCC 2394</strain>
    </source>
</reference>
<feature type="compositionally biased region" description="Basic and acidic residues" evidence="5">
    <location>
        <begin position="18"/>
        <end position="39"/>
    </location>
</feature>
<evidence type="ECO:0000313" key="9">
    <source>
        <dbReference type="Proteomes" id="UP000054565"/>
    </source>
</evidence>
<feature type="transmembrane region" description="Helical" evidence="6">
    <location>
        <begin position="143"/>
        <end position="171"/>
    </location>
</feature>
<evidence type="ECO:0000256" key="1">
    <source>
        <dbReference type="ARBA" id="ARBA00004141"/>
    </source>
</evidence>
<keyword evidence="4 6" id="KW-0472">Membrane</keyword>
<feature type="compositionally biased region" description="Acidic residues" evidence="5">
    <location>
        <begin position="83"/>
        <end position="92"/>
    </location>
</feature>
<dbReference type="Proteomes" id="UP000054565">
    <property type="component" value="Unassembled WGS sequence"/>
</dbReference>
<organism evidence="8 9">
    <name type="scientific">Coccidioides immitis RMSCC 2394</name>
    <dbReference type="NCBI Taxonomy" id="404692"/>
    <lineage>
        <taxon>Eukaryota</taxon>
        <taxon>Fungi</taxon>
        <taxon>Dikarya</taxon>
        <taxon>Ascomycota</taxon>
        <taxon>Pezizomycotina</taxon>
        <taxon>Eurotiomycetes</taxon>
        <taxon>Eurotiomycetidae</taxon>
        <taxon>Onygenales</taxon>
        <taxon>Onygenaceae</taxon>
        <taxon>Coccidioides</taxon>
    </lineage>
</organism>
<dbReference type="AlphaFoldDB" id="A0A0J6XUW9"/>
<dbReference type="InterPro" id="IPR052816">
    <property type="entry name" value="Peroxisomal_Membrane_PEX28-32"/>
</dbReference>
<evidence type="ECO:0000256" key="4">
    <source>
        <dbReference type="ARBA" id="ARBA00023136"/>
    </source>
</evidence>
<gene>
    <name evidence="8" type="ORF">CIRG_00103</name>
</gene>
<feature type="compositionally biased region" description="Polar residues" evidence="5">
    <location>
        <begin position="498"/>
        <end position="508"/>
    </location>
</feature>
<feature type="region of interest" description="Disordered" evidence="5">
    <location>
        <begin position="15"/>
        <end position="42"/>
    </location>
</feature>
<feature type="region of interest" description="Disordered" evidence="5">
    <location>
        <begin position="82"/>
        <end position="102"/>
    </location>
</feature>
<dbReference type="PANTHER" id="PTHR28304:SF2">
    <property type="entry name" value="PEROXISOMAL MEMBRANE PROTEIN PEX29"/>
    <property type="match status" value="1"/>
</dbReference>
<dbReference type="InterPro" id="IPR010482">
    <property type="entry name" value="TECPR1-like_DysF"/>
</dbReference>
<comment type="subcellular location">
    <subcellularLocation>
        <location evidence="1">Membrane</location>
        <topology evidence="1">Multi-pass membrane protein</topology>
    </subcellularLocation>
</comment>
<proteinExistence type="predicted"/>
<dbReference type="EMBL" id="DS028093">
    <property type="protein sequence ID" value="KMO99960.1"/>
    <property type="molecule type" value="Genomic_DNA"/>
</dbReference>
<dbReference type="OrthoDB" id="74314at2759"/>
<evidence type="ECO:0000256" key="5">
    <source>
        <dbReference type="SAM" id="MobiDB-lite"/>
    </source>
</evidence>
<evidence type="ECO:0000256" key="3">
    <source>
        <dbReference type="ARBA" id="ARBA00022989"/>
    </source>
</evidence>
<dbReference type="GO" id="GO:0005778">
    <property type="term" value="C:peroxisomal membrane"/>
    <property type="evidence" value="ECO:0007669"/>
    <property type="project" value="TreeGrafter"/>
</dbReference>
<dbReference type="Pfam" id="PF06398">
    <property type="entry name" value="Pex24p"/>
    <property type="match status" value="1"/>
</dbReference>
<accession>A0A0J6XUW9</accession>
<feature type="transmembrane region" description="Helical" evidence="6">
    <location>
        <begin position="256"/>
        <end position="275"/>
    </location>
</feature>
<sequence length="547" mass="61892">MLLYDNVVPLQDTMEEASETRANRHDPAARSEGHREAPSRSRLSAMYVRDKLHDLRPGHSASSSVSLQDRLFSRLLQQVMPAEDGEEEEEPEEPKSMERPPFSLPTMTNNFRRFNARIGIVFHFQNRLVKLFSWRKPTQTWSFLFVFSFVCLDPYLLLILPFVALLFYIMVPGFLARHPPPPPNASTSSTTPYYSYEGPALAPAKTIKPVPETSKDFFHNMRDLQNSMADFANLHDAAVALLSPATNFSDETLSSMLFLLSTVLAVCLFLTAHLLPWRFIFLFAGNAAILSNHPRAATMLKIFQLQDESTTQVSIEKQKEPENNIVVCGISVPATLSGLRALLESLVAVSLDSYPEEREVEVFELQHRTLSPFSGASEWEPFLFTPTPYDPLSPSRIAGDRPKGTRFFEDIRPPRGWAWKGKKWELDLDCREWVMERMVTGVEFEVPSSNGDGIGEEVGGWVWDLPFQPPSEGLQDNTDELGCDESQNSCSDATIKPENNVSGISGSSKVEWEEATKHAERTGEWRRRRWVRVVRRVKHDEKVASAA</sequence>
<dbReference type="GO" id="GO:0007031">
    <property type="term" value="P:peroxisome organization"/>
    <property type="evidence" value="ECO:0007669"/>
    <property type="project" value="UniProtKB-ARBA"/>
</dbReference>
<evidence type="ECO:0000256" key="2">
    <source>
        <dbReference type="ARBA" id="ARBA00022692"/>
    </source>
</evidence>
<feature type="domain" description="TECPR1-like DysF" evidence="7">
    <location>
        <begin position="101"/>
        <end position="532"/>
    </location>
</feature>
<dbReference type="STRING" id="404692.A0A0J6XUW9"/>
<protein>
    <recommendedName>
        <fullName evidence="7">TECPR1-like DysF domain-containing protein</fullName>
    </recommendedName>
</protein>
<keyword evidence="3 6" id="KW-1133">Transmembrane helix</keyword>
<evidence type="ECO:0000256" key="6">
    <source>
        <dbReference type="SAM" id="Phobius"/>
    </source>
</evidence>
<name>A0A0J6XUW9_COCIT</name>
<feature type="region of interest" description="Disordered" evidence="5">
    <location>
        <begin position="498"/>
        <end position="518"/>
    </location>
</feature>
<keyword evidence="2 6" id="KW-0812">Transmembrane</keyword>
<evidence type="ECO:0000259" key="7">
    <source>
        <dbReference type="Pfam" id="PF06398"/>
    </source>
</evidence>